<dbReference type="PANTHER" id="PTHR36925:SF1">
    <property type="entry name" value="COBALT-PRECORRIN-6A REDUCTASE"/>
    <property type="match status" value="1"/>
</dbReference>
<dbReference type="Pfam" id="PF02571">
    <property type="entry name" value="CbiJ"/>
    <property type="match status" value="1"/>
</dbReference>
<dbReference type="EC" id="2.3.1.-" evidence="5"/>
<dbReference type="EMBL" id="MZGT01000061">
    <property type="protein sequence ID" value="OPJ58700.1"/>
    <property type="molecule type" value="Genomic_DNA"/>
</dbReference>
<sequence length="408" mass="46472">MIGFILGTSEGRKILSSICKYTNDVAVSTATSYGGELLKEFNIKVLNTKPLNREEMLSWMKLNDIHVLIDASHPYAQEVTKTALECTKELKVKYIRYERKGALENNEGEEIIRVENYDEAIDIIKSIEGNILNTTGGNNVSKFLDLNFKYRVIHRILPMPKVLNKIVEAGVSIKDIIALQGPISYELEKAFINQYSIKGILTKDSGEEGGVLEKLKAVRESKIKLIVIEKPKLKYDFEFNDVDKLLQYLVKEYKLKQLSMSYKIERTTTGSSDFKILEQKLDDELYQIYGEMQNIYSSHNTVSDLQTIIVYEDNNPVACGCLKILDTDLAEVKRVFVCQNNRGKGLSEIVVREIEKLAIERKIKTLILQTGSKQNAAINLYKKMGYTLIENYGPYVNDDNSICMKKLV</sequence>
<dbReference type="CDD" id="cd04301">
    <property type="entry name" value="NAT_SF"/>
    <property type="match status" value="1"/>
</dbReference>
<evidence type="ECO:0000313" key="6">
    <source>
        <dbReference type="Proteomes" id="UP000191056"/>
    </source>
</evidence>
<keyword evidence="2" id="KW-0169">Cobalamin biosynthesis</keyword>
<name>A0A1V4IFR4_9CLOT</name>
<keyword evidence="5" id="KW-0808">Transferase</keyword>
<dbReference type="PROSITE" id="PS51014">
    <property type="entry name" value="COBK_CBIJ"/>
    <property type="match status" value="1"/>
</dbReference>
<feature type="domain" description="N-acetyltransferase" evidence="4">
    <location>
        <begin position="248"/>
        <end position="408"/>
    </location>
</feature>
<comment type="pathway">
    <text evidence="1">Cofactor biosynthesis; adenosylcobalamin biosynthesis.</text>
</comment>
<gene>
    <name evidence="5" type="primary">ysnE</name>
    <name evidence="5" type="ORF">CLCHR_37230</name>
</gene>
<dbReference type="InterPro" id="IPR003723">
    <property type="entry name" value="Precorrin-6x_reduct"/>
</dbReference>
<dbReference type="NCBIfam" id="NF005970">
    <property type="entry name" value="PRK08057.1-4"/>
    <property type="match status" value="1"/>
</dbReference>
<keyword evidence="5" id="KW-0012">Acyltransferase</keyword>
<reference evidence="5 6" key="1">
    <citation type="submission" date="2017-03" db="EMBL/GenBank/DDBJ databases">
        <title>Genome sequence of Clostridium chromiireducens DSM 23318.</title>
        <authorList>
            <person name="Poehlein A."/>
            <person name="Daniel R."/>
        </authorList>
    </citation>
    <scope>NUCLEOTIDE SEQUENCE [LARGE SCALE GENOMIC DNA]</scope>
    <source>
        <strain evidence="5 6">DSM 23318</strain>
    </source>
</reference>
<dbReference type="SUPFAM" id="SSF55729">
    <property type="entry name" value="Acyl-CoA N-acyltransferases (Nat)"/>
    <property type="match status" value="1"/>
</dbReference>
<dbReference type="Pfam" id="PF00583">
    <property type="entry name" value="Acetyltransf_1"/>
    <property type="match status" value="1"/>
</dbReference>
<dbReference type="InterPro" id="IPR016181">
    <property type="entry name" value="Acyl_CoA_acyltransferase"/>
</dbReference>
<dbReference type="GO" id="GO:0016747">
    <property type="term" value="F:acyltransferase activity, transferring groups other than amino-acyl groups"/>
    <property type="evidence" value="ECO:0007669"/>
    <property type="project" value="InterPro"/>
</dbReference>
<keyword evidence="3" id="KW-0560">Oxidoreductase</keyword>
<dbReference type="GO" id="GO:0009236">
    <property type="term" value="P:cobalamin biosynthetic process"/>
    <property type="evidence" value="ECO:0007669"/>
    <property type="project" value="UniProtKB-UniPathway"/>
</dbReference>
<dbReference type="Gene3D" id="3.40.630.30">
    <property type="match status" value="1"/>
</dbReference>
<dbReference type="Proteomes" id="UP000191056">
    <property type="component" value="Unassembled WGS sequence"/>
</dbReference>
<dbReference type="OrthoDB" id="9780707at2"/>
<dbReference type="PROSITE" id="PS51186">
    <property type="entry name" value="GNAT"/>
    <property type="match status" value="1"/>
</dbReference>
<dbReference type="PANTHER" id="PTHR36925">
    <property type="entry name" value="COBALT-PRECORRIN-6A REDUCTASE"/>
    <property type="match status" value="1"/>
</dbReference>
<dbReference type="UniPathway" id="UPA00148"/>
<evidence type="ECO:0000256" key="1">
    <source>
        <dbReference type="ARBA" id="ARBA00004953"/>
    </source>
</evidence>
<evidence type="ECO:0000313" key="5">
    <source>
        <dbReference type="EMBL" id="OPJ58700.1"/>
    </source>
</evidence>
<protein>
    <submittedName>
        <fullName evidence="5">Putative N-acetyltransferase YsnE</fullName>
        <ecNumber evidence="5">2.3.1.-</ecNumber>
    </submittedName>
</protein>
<proteinExistence type="predicted"/>
<dbReference type="NCBIfam" id="TIGR00715">
    <property type="entry name" value="precor6x_red"/>
    <property type="match status" value="1"/>
</dbReference>
<evidence type="ECO:0000256" key="3">
    <source>
        <dbReference type="ARBA" id="ARBA00023002"/>
    </source>
</evidence>
<accession>A0A1V4IFR4</accession>
<organism evidence="5 6">
    <name type="scientific">Clostridium chromiireducens</name>
    <dbReference type="NCBI Taxonomy" id="225345"/>
    <lineage>
        <taxon>Bacteria</taxon>
        <taxon>Bacillati</taxon>
        <taxon>Bacillota</taxon>
        <taxon>Clostridia</taxon>
        <taxon>Eubacteriales</taxon>
        <taxon>Clostridiaceae</taxon>
        <taxon>Clostridium</taxon>
    </lineage>
</organism>
<dbReference type="GO" id="GO:0016994">
    <property type="term" value="F:precorrin-6A reductase activity"/>
    <property type="evidence" value="ECO:0007669"/>
    <property type="project" value="InterPro"/>
</dbReference>
<keyword evidence="6" id="KW-1185">Reference proteome</keyword>
<comment type="caution">
    <text evidence="5">The sequence shown here is derived from an EMBL/GenBank/DDBJ whole genome shotgun (WGS) entry which is preliminary data.</text>
</comment>
<evidence type="ECO:0000259" key="4">
    <source>
        <dbReference type="PROSITE" id="PS51186"/>
    </source>
</evidence>
<dbReference type="InterPro" id="IPR000182">
    <property type="entry name" value="GNAT_dom"/>
</dbReference>
<dbReference type="STRING" id="225345.CLCHR_37230"/>
<evidence type="ECO:0000256" key="2">
    <source>
        <dbReference type="ARBA" id="ARBA00022573"/>
    </source>
</evidence>
<dbReference type="AlphaFoldDB" id="A0A1V4IFR4"/>